<sequence length="20" mass="2249">MGLLGEQRVKVLQLLDILPL</sequence>
<reference evidence="1 2" key="1">
    <citation type="submission" date="2020-02" db="EMBL/GenBank/DDBJ databases">
        <title>Draft genome sequence of Haematococcus lacustris strain NIES-144.</title>
        <authorList>
            <person name="Morimoto D."/>
            <person name="Nakagawa S."/>
            <person name="Yoshida T."/>
            <person name="Sawayama S."/>
        </authorList>
    </citation>
    <scope>NUCLEOTIDE SEQUENCE [LARGE SCALE GENOMIC DNA]</scope>
    <source>
        <strain evidence="1 2">NIES-144</strain>
    </source>
</reference>
<protein>
    <submittedName>
        <fullName evidence="1">Uncharacterized protein</fullName>
    </submittedName>
</protein>
<keyword evidence="2" id="KW-1185">Reference proteome</keyword>
<organism evidence="1 2">
    <name type="scientific">Haematococcus lacustris</name>
    <name type="common">Green alga</name>
    <name type="synonym">Haematococcus pluvialis</name>
    <dbReference type="NCBI Taxonomy" id="44745"/>
    <lineage>
        <taxon>Eukaryota</taxon>
        <taxon>Viridiplantae</taxon>
        <taxon>Chlorophyta</taxon>
        <taxon>core chlorophytes</taxon>
        <taxon>Chlorophyceae</taxon>
        <taxon>CS clade</taxon>
        <taxon>Chlamydomonadales</taxon>
        <taxon>Haematococcaceae</taxon>
        <taxon>Haematococcus</taxon>
    </lineage>
</organism>
<name>A0A699ZH15_HAELA</name>
<proteinExistence type="predicted"/>
<evidence type="ECO:0000313" key="1">
    <source>
        <dbReference type="EMBL" id="GFH21511.1"/>
    </source>
</evidence>
<feature type="non-terminal residue" evidence="1">
    <location>
        <position position="20"/>
    </location>
</feature>
<accession>A0A699ZH15</accession>
<gene>
    <name evidence="1" type="ORF">HaLaN_18831</name>
</gene>
<dbReference type="Proteomes" id="UP000485058">
    <property type="component" value="Unassembled WGS sequence"/>
</dbReference>
<evidence type="ECO:0000313" key="2">
    <source>
        <dbReference type="Proteomes" id="UP000485058"/>
    </source>
</evidence>
<dbReference type="AlphaFoldDB" id="A0A699ZH15"/>
<comment type="caution">
    <text evidence="1">The sequence shown here is derived from an EMBL/GenBank/DDBJ whole genome shotgun (WGS) entry which is preliminary data.</text>
</comment>
<dbReference type="EMBL" id="BLLF01001844">
    <property type="protein sequence ID" value="GFH21511.1"/>
    <property type="molecule type" value="Genomic_DNA"/>
</dbReference>